<dbReference type="GO" id="GO:0006935">
    <property type="term" value="P:chemotaxis"/>
    <property type="evidence" value="ECO:0007669"/>
    <property type="project" value="UniProtKB-ARBA"/>
</dbReference>
<evidence type="ECO:0000256" key="5">
    <source>
        <dbReference type="ARBA" id="ARBA00029447"/>
    </source>
</evidence>
<accession>A0A511ZBT2</accession>
<dbReference type="SUPFAM" id="SSF58104">
    <property type="entry name" value="Methyl-accepting chemotaxis protein (MCP) signaling domain"/>
    <property type="match status" value="1"/>
</dbReference>
<dbReference type="Gene3D" id="6.10.340.10">
    <property type="match status" value="1"/>
</dbReference>
<gene>
    <name evidence="10" type="ORF">SLU01_32170</name>
</gene>
<sequence>MRVLKNIPLKFKLLLTVFAIVIALFAVTTTQSISQLKNQLEGDLEQELKSVGLLTAMQLDSKEVEKLFDAKGESDPNFVKVQNNLDYILDEQGIMFWSYIWKMEDGGVNPVGYTTNLGDVYNVGELFTDIAPVHMTAAKLAIENDRSEVTSIFEDTFGSWRTVFSPIKDENGNTIAVLGIDYSADYIQAILQKNVTKQIVIAIIGLVILFAVLFFTIIRLLSPLNKAVVIANQVAGGDLRDVELDESKDEVGKLSGSIKEMVSNLQHIILNIRNTSNNVASSATQLTATAEESYRNATNVSNEIDHLAKNAETTMVMTVETASAMEESATSIQRIAESAHTVSESSYFTSTAAKEGNEVIQQVIDQMQLIDESVSQIDATIQGLNENSNRIGNIVDFITEIAEQTNLLALNAAIEAARAGEHGKGFAVVAGEVKKLAEQSAHSASEIYKLINHIQSNSNESLLVMEKGKENVRIGLDQTAKAGDIFQEIVDSAEQVAGQIQEISAASQEISASSEEVAASVNNMKTASQQSVEFSMNVSKLTEEQLRSMQEVIEASESLDKTSEELQSLIKRFEL</sequence>
<dbReference type="Pfam" id="PF00015">
    <property type="entry name" value="MCPsignal"/>
    <property type="match status" value="1"/>
</dbReference>
<keyword evidence="2" id="KW-1003">Cell membrane</keyword>
<evidence type="ECO:0000259" key="8">
    <source>
        <dbReference type="PROSITE" id="PS50111"/>
    </source>
</evidence>
<keyword evidence="3 7" id="KW-0472">Membrane</keyword>
<name>A0A511ZBT2_9BACL</name>
<dbReference type="Proteomes" id="UP000321901">
    <property type="component" value="Unassembled WGS sequence"/>
</dbReference>
<dbReference type="SMART" id="SM00304">
    <property type="entry name" value="HAMP"/>
    <property type="match status" value="1"/>
</dbReference>
<comment type="caution">
    <text evidence="10">The sequence shown here is derived from an EMBL/GenBank/DDBJ whole genome shotgun (WGS) entry which is preliminary data.</text>
</comment>
<evidence type="ECO:0000259" key="9">
    <source>
        <dbReference type="PROSITE" id="PS50885"/>
    </source>
</evidence>
<dbReference type="PROSITE" id="PS50111">
    <property type="entry name" value="CHEMOTAXIS_TRANSDUC_2"/>
    <property type="match status" value="1"/>
</dbReference>
<dbReference type="Gene3D" id="1.10.287.950">
    <property type="entry name" value="Methyl-accepting chemotaxis protein"/>
    <property type="match status" value="1"/>
</dbReference>
<evidence type="ECO:0000256" key="1">
    <source>
        <dbReference type="ARBA" id="ARBA00004236"/>
    </source>
</evidence>
<comment type="subcellular location">
    <subcellularLocation>
        <location evidence="1">Cell membrane</location>
    </subcellularLocation>
</comment>
<evidence type="ECO:0000256" key="4">
    <source>
        <dbReference type="ARBA" id="ARBA00023224"/>
    </source>
</evidence>
<dbReference type="Pfam" id="PF00672">
    <property type="entry name" value="HAMP"/>
    <property type="match status" value="1"/>
</dbReference>
<dbReference type="RefSeq" id="WP_147060195.1">
    <property type="nucleotide sequence ID" value="NZ_BJYL01000052.1"/>
</dbReference>
<keyword evidence="4 6" id="KW-0807">Transducer</keyword>
<keyword evidence="7" id="KW-1133">Transmembrane helix</keyword>
<evidence type="ECO:0000256" key="2">
    <source>
        <dbReference type="ARBA" id="ARBA00022475"/>
    </source>
</evidence>
<feature type="transmembrane region" description="Helical" evidence="7">
    <location>
        <begin position="199"/>
        <end position="221"/>
    </location>
</feature>
<evidence type="ECO:0000313" key="10">
    <source>
        <dbReference type="EMBL" id="GEN84905.1"/>
    </source>
</evidence>
<dbReference type="GO" id="GO:0005886">
    <property type="term" value="C:plasma membrane"/>
    <property type="evidence" value="ECO:0007669"/>
    <property type="project" value="UniProtKB-SubCell"/>
</dbReference>
<evidence type="ECO:0000256" key="3">
    <source>
        <dbReference type="ARBA" id="ARBA00023136"/>
    </source>
</evidence>
<evidence type="ECO:0000256" key="7">
    <source>
        <dbReference type="SAM" id="Phobius"/>
    </source>
</evidence>
<dbReference type="OrthoDB" id="2513043at2"/>
<dbReference type="InterPro" id="IPR004089">
    <property type="entry name" value="MCPsignal_dom"/>
</dbReference>
<keyword evidence="7" id="KW-0812">Transmembrane</keyword>
<dbReference type="PANTHER" id="PTHR32089:SF112">
    <property type="entry name" value="LYSOZYME-LIKE PROTEIN-RELATED"/>
    <property type="match status" value="1"/>
</dbReference>
<dbReference type="EMBL" id="BJYL01000052">
    <property type="protein sequence ID" value="GEN84905.1"/>
    <property type="molecule type" value="Genomic_DNA"/>
</dbReference>
<feature type="domain" description="Methyl-accepting transducer" evidence="8">
    <location>
        <begin position="289"/>
        <end position="525"/>
    </location>
</feature>
<dbReference type="FunFam" id="1.10.287.950:FF:000001">
    <property type="entry name" value="Methyl-accepting chemotaxis sensory transducer"/>
    <property type="match status" value="1"/>
</dbReference>
<dbReference type="GO" id="GO:0007165">
    <property type="term" value="P:signal transduction"/>
    <property type="evidence" value="ECO:0007669"/>
    <property type="project" value="UniProtKB-KW"/>
</dbReference>
<dbReference type="SMART" id="SM00283">
    <property type="entry name" value="MA"/>
    <property type="match status" value="1"/>
</dbReference>
<evidence type="ECO:0000313" key="11">
    <source>
        <dbReference type="Proteomes" id="UP000321901"/>
    </source>
</evidence>
<organism evidence="10 11">
    <name type="scientific">Sporosarcina luteola</name>
    <dbReference type="NCBI Taxonomy" id="582850"/>
    <lineage>
        <taxon>Bacteria</taxon>
        <taxon>Bacillati</taxon>
        <taxon>Bacillota</taxon>
        <taxon>Bacilli</taxon>
        <taxon>Bacillales</taxon>
        <taxon>Caryophanaceae</taxon>
        <taxon>Sporosarcina</taxon>
    </lineage>
</organism>
<dbReference type="InterPro" id="IPR003660">
    <property type="entry name" value="HAMP_dom"/>
</dbReference>
<dbReference type="CDD" id="cd11386">
    <property type="entry name" value="MCP_signal"/>
    <property type="match status" value="1"/>
</dbReference>
<reference evidence="10 11" key="1">
    <citation type="submission" date="2019-07" db="EMBL/GenBank/DDBJ databases">
        <title>Whole genome shotgun sequence of Sporosarcina luteola NBRC 105378.</title>
        <authorList>
            <person name="Hosoyama A."/>
            <person name="Uohara A."/>
            <person name="Ohji S."/>
            <person name="Ichikawa N."/>
        </authorList>
    </citation>
    <scope>NUCLEOTIDE SEQUENCE [LARGE SCALE GENOMIC DNA]</scope>
    <source>
        <strain evidence="10 11">NBRC 105378</strain>
    </source>
</reference>
<feature type="domain" description="HAMP" evidence="9">
    <location>
        <begin position="218"/>
        <end position="270"/>
    </location>
</feature>
<evidence type="ECO:0000256" key="6">
    <source>
        <dbReference type="PROSITE-ProRule" id="PRU00284"/>
    </source>
</evidence>
<dbReference type="AlphaFoldDB" id="A0A511ZBT2"/>
<dbReference type="PROSITE" id="PS50885">
    <property type="entry name" value="HAMP"/>
    <property type="match status" value="1"/>
</dbReference>
<comment type="similarity">
    <text evidence="5">Belongs to the methyl-accepting chemotaxis (MCP) protein family.</text>
</comment>
<proteinExistence type="inferred from homology"/>
<protein>
    <submittedName>
        <fullName evidence="10">Methyl-accepting chemotaxis protein</fullName>
    </submittedName>
</protein>
<dbReference type="CDD" id="cd06225">
    <property type="entry name" value="HAMP"/>
    <property type="match status" value="1"/>
</dbReference>
<keyword evidence="11" id="KW-1185">Reference proteome</keyword>
<dbReference type="PANTHER" id="PTHR32089">
    <property type="entry name" value="METHYL-ACCEPTING CHEMOTAXIS PROTEIN MCPB"/>
    <property type="match status" value="1"/>
</dbReference>